<sequence>MLYRKNYIPLDYVSFLNYASDRIFLQKVGGGYIFVHRRLAGTFCLHGVSLGRVSAIAAFVATILKVRLWYLPRTSNCVIV</sequence>
<keyword evidence="2" id="KW-1185">Reference proteome</keyword>
<dbReference type="AlphaFoldDB" id="A0A8J7HN78"/>
<evidence type="ECO:0000313" key="2">
    <source>
        <dbReference type="Proteomes" id="UP000599391"/>
    </source>
</evidence>
<name>A0A8J7HN78_9CYAN</name>
<dbReference type="RefSeq" id="WP_214442165.1">
    <property type="nucleotide sequence ID" value="NZ_JAECZB010000102.1"/>
</dbReference>
<organism evidence="1 2">
    <name type="scientific">Atlanticothrix silvestris CENA357</name>
    <dbReference type="NCBI Taxonomy" id="1725252"/>
    <lineage>
        <taxon>Bacteria</taxon>
        <taxon>Bacillati</taxon>
        <taxon>Cyanobacteriota</taxon>
        <taxon>Cyanophyceae</taxon>
        <taxon>Nostocales</taxon>
        <taxon>Nodulariaceae</taxon>
        <taxon>Atlanticothrix</taxon>
        <taxon>Atlanticothrix silvestris</taxon>
    </lineage>
</organism>
<comment type="caution">
    <text evidence="1">The sequence shown here is derived from an EMBL/GenBank/DDBJ whole genome shotgun (WGS) entry which is preliminary data.</text>
</comment>
<evidence type="ECO:0000313" key="1">
    <source>
        <dbReference type="EMBL" id="MBH8555963.1"/>
    </source>
</evidence>
<protein>
    <submittedName>
        <fullName evidence="1">Uncharacterized protein</fullName>
    </submittedName>
</protein>
<dbReference type="Proteomes" id="UP000599391">
    <property type="component" value="Unassembled WGS sequence"/>
</dbReference>
<proteinExistence type="predicted"/>
<accession>A0A8J7HN78</accession>
<gene>
    <name evidence="1" type="ORF">I8751_27210</name>
</gene>
<dbReference type="EMBL" id="JAECZB010000102">
    <property type="protein sequence ID" value="MBH8555963.1"/>
    <property type="molecule type" value="Genomic_DNA"/>
</dbReference>
<reference evidence="1 2" key="1">
    <citation type="journal article" date="2021" name="Int. J. Syst. Evol. Microbiol.">
        <title>Amazonocrinis nigriterrae gen. nov., sp. nov., Atlanticothrix silvestris gen. nov., sp. nov. and Dendronalium phyllosphericum gen. nov., sp. nov., nostocacean cyanobacteria from Brazilian environments.</title>
        <authorList>
            <person name="Alvarenga D.O."/>
            <person name="Andreote A.P.D."/>
            <person name="Branco L.H.Z."/>
            <person name="Delbaje E."/>
            <person name="Cruz R.B."/>
            <person name="Varani A.M."/>
            <person name="Fiore M.F."/>
        </authorList>
    </citation>
    <scope>NUCLEOTIDE SEQUENCE [LARGE SCALE GENOMIC DNA]</scope>
    <source>
        <strain evidence="1 2">CENA357</strain>
    </source>
</reference>